<comment type="catalytic activity">
    <reaction evidence="12">
        <text>N(4)-(alpha-D-Man-(1-&gt;3)-[alpha-D-Man-(1-&gt;3)-[alpha-D-Man-(1-&gt;6)]-alpha-D-Man-(1-&gt;6)]-beta-D-Man-(1-&gt;4)-beta-D-GlcNAc-(1-&gt;4)-beta-D-GlcNAc)-L-asparaginyl-[protein] (N-glucan mannose isomer 5A1,2) + UDP-N-acetyl-alpha-D-glucosamine = N(4)-{beta-D-GlcNAc-(1-&gt;2)-alpha-D-Man-(1-&gt;3)-[alpha-D-Man-(1-&gt;3)-[alpha-D-Man-(1-&gt;6)]-alpha-D-Man-(1-&gt;6)]-beta-D-Man-(1-&gt;4)-beta-D-GlcNAc-(1-&gt;4)-beta-D-GlcNAc}-L-asparaginyl-[protein] + UDP + H(+)</text>
        <dbReference type="Rhea" id="RHEA:11456"/>
        <dbReference type="Rhea" id="RHEA-COMP:14367"/>
        <dbReference type="Rhea" id="RHEA-COMP:14368"/>
        <dbReference type="ChEBI" id="CHEBI:15378"/>
        <dbReference type="ChEBI" id="CHEBI:57705"/>
        <dbReference type="ChEBI" id="CHEBI:58223"/>
        <dbReference type="ChEBI" id="CHEBI:59087"/>
        <dbReference type="ChEBI" id="CHEBI:60625"/>
        <dbReference type="EC" id="2.4.1.101"/>
    </reaction>
</comment>
<keyword evidence="4" id="KW-0808">Transferase</keyword>
<gene>
    <name evidence="13" type="ORF">KIN20_008390</name>
</gene>
<dbReference type="Proteomes" id="UP001196413">
    <property type="component" value="Unassembled WGS sequence"/>
</dbReference>
<comment type="caution">
    <text evidence="13">The sequence shown here is derived from an EMBL/GenBank/DDBJ whole genome shotgun (WGS) entry which is preliminary data.</text>
</comment>
<evidence type="ECO:0000256" key="9">
    <source>
        <dbReference type="ARBA" id="ARBA00023034"/>
    </source>
</evidence>
<dbReference type="AlphaFoldDB" id="A0AAD5MR43"/>
<evidence type="ECO:0000256" key="11">
    <source>
        <dbReference type="ARBA" id="ARBA00023211"/>
    </source>
</evidence>
<evidence type="ECO:0000313" key="13">
    <source>
        <dbReference type="EMBL" id="KAJ1352189.1"/>
    </source>
</evidence>
<comment type="subcellular location">
    <subcellularLocation>
        <location evidence="1 12">Golgi apparatus membrane</location>
        <topology evidence="1 12">Single-pass type II membrane protein</topology>
    </subcellularLocation>
</comment>
<dbReference type="EC" id="2.4.1.101" evidence="12"/>
<evidence type="ECO:0000256" key="10">
    <source>
        <dbReference type="ARBA" id="ARBA00023136"/>
    </source>
</evidence>
<name>A0AAD5MR43_PARTN</name>
<keyword evidence="9 12" id="KW-0333">Golgi apparatus</keyword>
<comment type="pathway">
    <text evidence="2 12">Protein modification; protein glycosylation.</text>
</comment>
<dbReference type="EMBL" id="JAHQIW010001321">
    <property type="protein sequence ID" value="KAJ1352189.1"/>
    <property type="molecule type" value="Genomic_DNA"/>
</dbReference>
<protein>
    <recommendedName>
        <fullName evidence="12">Alpha-1,3-mannosyl-glycoprotein 2-beta-N-acetylglucosaminyltransferase</fullName>
        <shortName evidence="12">GNT-I</shortName>
        <shortName evidence="12">GlcNAc-T I</shortName>
        <ecNumber evidence="12">2.4.1.101</ecNumber>
    </recommendedName>
    <alternativeName>
        <fullName evidence="12">N-glycosyl-oligosaccharide-glycoprotein N-acetylglucosaminyltransferase I</fullName>
    </alternativeName>
</protein>
<comment type="similarity">
    <text evidence="12">Belongs to the glycosyltransferase 13 family.</text>
</comment>
<keyword evidence="3 12" id="KW-0328">Glycosyltransferase</keyword>
<keyword evidence="6 12" id="KW-0479">Metal-binding</keyword>
<evidence type="ECO:0000256" key="6">
    <source>
        <dbReference type="ARBA" id="ARBA00022723"/>
    </source>
</evidence>
<keyword evidence="10" id="KW-0472">Membrane</keyword>
<evidence type="ECO:0000256" key="5">
    <source>
        <dbReference type="ARBA" id="ARBA00022692"/>
    </source>
</evidence>
<proteinExistence type="inferred from homology"/>
<keyword evidence="7 12" id="KW-0735">Signal-anchor</keyword>
<keyword evidence="14" id="KW-1185">Reference proteome</keyword>
<dbReference type="InterPro" id="IPR004139">
    <property type="entry name" value="Glyco_trans_13"/>
</dbReference>
<dbReference type="GO" id="GO:0000139">
    <property type="term" value="C:Golgi membrane"/>
    <property type="evidence" value="ECO:0007669"/>
    <property type="project" value="UniProtKB-SubCell"/>
</dbReference>
<evidence type="ECO:0000256" key="1">
    <source>
        <dbReference type="ARBA" id="ARBA00004323"/>
    </source>
</evidence>
<evidence type="ECO:0000256" key="12">
    <source>
        <dbReference type="RuleBase" id="RU368119"/>
    </source>
</evidence>
<dbReference type="Pfam" id="PF03071">
    <property type="entry name" value="GNT-I"/>
    <property type="match status" value="1"/>
</dbReference>
<sequence>MLSNNPLKVRGDRSCLRPETSRTAHNMKLAGKGSSGGLCKAFLSNIAVSSTAVDFSLSPYENMLKMNYDRELQQTLRDSVPVGFAAVNSTYFDPSKSYRVMFSSTNEWFILGQQSSIMGGMQCRTYCGVVPLMCQISVYSLCRLGYLEFSKVFCTPKIYIGVCDPS</sequence>
<accession>A0AAD5MR43</accession>
<evidence type="ECO:0000256" key="2">
    <source>
        <dbReference type="ARBA" id="ARBA00004922"/>
    </source>
</evidence>
<comment type="cofactor">
    <cofactor evidence="12">
        <name>Mn(2+)</name>
        <dbReference type="ChEBI" id="CHEBI:29035"/>
    </cofactor>
    <text evidence="12">The cofactor is mostly bound to the substrate.</text>
</comment>
<evidence type="ECO:0000256" key="8">
    <source>
        <dbReference type="ARBA" id="ARBA00022989"/>
    </source>
</evidence>
<organism evidence="13 14">
    <name type="scientific">Parelaphostrongylus tenuis</name>
    <name type="common">Meningeal worm</name>
    <dbReference type="NCBI Taxonomy" id="148309"/>
    <lineage>
        <taxon>Eukaryota</taxon>
        <taxon>Metazoa</taxon>
        <taxon>Ecdysozoa</taxon>
        <taxon>Nematoda</taxon>
        <taxon>Chromadorea</taxon>
        <taxon>Rhabditida</taxon>
        <taxon>Rhabditina</taxon>
        <taxon>Rhabditomorpha</taxon>
        <taxon>Strongyloidea</taxon>
        <taxon>Metastrongylidae</taxon>
        <taxon>Parelaphostrongylus</taxon>
    </lineage>
</organism>
<evidence type="ECO:0000313" key="14">
    <source>
        <dbReference type="Proteomes" id="UP001196413"/>
    </source>
</evidence>
<reference evidence="13" key="1">
    <citation type="submission" date="2021-06" db="EMBL/GenBank/DDBJ databases">
        <title>Parelaphostrongylus tenuis whole genome reference sequence.</title>
        <authorList>
            <person name="Garwood T.J."/>
            <person name="Larsen P.A."/>
            <person name="Fountain-Jones N.M."/>
            <person name="Garbe J.R."/>
            <person name="Macchietto M.G."/>
            <person name="Kania S.A."/>
            <person name="Gerhold R.W."/>
            <person name="Richards J.E."/>
            <person name="Wolf T.M."/>
        </authorList>
    </citation>
    <scope>NUCLEOTIDE SEQUENCE</scope>
    <source>
        <strain evidence="13">MNPRO001-30</strain>
        <tissue evidence="13">Meninges</tissue>
    </source>
</reference>
<evidence type="ECO:0000256" key="7">
    <source>
        <dbReference type="ARBA" id="ARBA00022968"/>
    </source>
</evidence>
<comment type="function">
    <text evidence="12">Initiates complex N-linked carbohydrate formation. Essential for the conversion of high-mannose to hybrid and complex N-glycans.</text>
</comment>
<dbReference type="GO" id="GO:0030145">
    <property type="term" value="F:manganese ion binding"/>
    <property type="evidence" value="ECO:0007669"/>
    <property type="project" value="UniProtKB-UniRule"/>
</dbReference>
<evidence type="ECO:0000256" key="3">
    <source>
        <dbReference type="ARBA" id="ARBA00022676"/>
    </source>
</evidence>
<evidence type="ECO:0000256" key="4">
    <source>
        <dbReference type="ARBA" id="ARBA00022679"/>
    </source>
</evidence>
<dbReference type="GO" id="GO:0003827">
    <property type="term" value="F:alpha-1,3-mannosylglycoprotein 2-beta-N-acetylglucosaminyltransferase activity"/>
    <property type="evidence" value="ECO:0007669"/>
    <property type="project" value="UniProtKB-UniRule"/>
</dbReference>
<keyword evidence="11 12" id="KW-0464">Manganese</keyword>
<keyword evidence="5" id="KW-0812">Transmembrane</keyword>
<keyword evidence="8" id="KW-1133">Transmembrane helix</keyword>